<sequence length="86" mass="10340">MDIDTLEDLAKELKNDENENVLALFEEYAKINNIKEEELEQILSKKYDCFKCESCDKFYCYDEYSFFDEKCIYCCDTDSDAEDEEY</sequence>
<keyword evidence="3" id="KW-1185">Reference proteome</keyword>
<name>A0A4V1LDA0_9BACT</name>
<dbReference type="AlphaFoldDB" id="A0A4V1LDA0"/>
<dbReference type="Proteomes" id="UP000290378">
    <property type="component" value="Unassembled WGS sequence"/>
</dbReference>
<protein>
    <submittedName>
        <fullName evidence="2">Uncharacterized protein</fullName>
    </submittedName>
</protein>
<reference evidence="1 3" key="1">
    <citation type="submission" date="2017-09" db="EMBL/GenBank/DDBJ databases">
        <title>Genomics of the genus Arcobacter.</title>
        <authorList>
            <person name="Perez-Cataluna A."/>
            <person name="Figueras M.J."/>
            <person name="Salas-Masso N."/>
        </authorList>
    </citation>
    <scope>NUCLEOTIDE SEQUENCE [LARGE SCALE GENOMIC DNA]</scope>
    <source>
        <strain evidence="1 3">CECT 7834</strain>
    </source>
</reference>
<accession>A0A4V1LDA0</accession>
<dbReference type="EMBL" id="NXII01000015">
    <property type="protein sequence ID" value="RXI39108.1"/>
    <property type="molecule type" value="Genomic_DNA"/>
</dbReference>
<evidence type="ECO:0000313" key="3">
    <source>
        <dbReference type="Proteomes" id="UP000290378"/>
    </source>
</evidence>
<evidence type="ECO:0000313" key="4">
    <source>
        <dbReference type="Proteomes" id="UP000290870"/>
    </source>
</evidence>
<comment type="caution">
    <text evidence="2">The sequence shown here is derived from an EMBL/GenBank/DDBJ whole genome shotgun (WGS) entry which is preliminary data.</text>
</comment>
<dbReference type="Proteomes" id="UP000290870">
    <property type="component" value="Unassembled WGS sequence"/>
</dbReference>
<dbReference type="EMBL" id="PDJZ01000007">
    <property type="protein sequence ID" value="RXJ83955.1"/>
    <property type="molecule type" value="Genomic_DNA"/>
</dbReference>
<dbReference type="RefSeq" id="WP_128986711.1">
    <property type="nucleotide sequence ID" value="NZ_CBCSEI010000012.1"/>
</dbReference>
<reference evidence="2 4" key="2">
    <citation type="submission" date="2017-10" db="EMBL/GenBank/DDBJ databases">
        <title>Genomics of the genus Arcobacter.</title>
        <authorList>
            <person name="Perez-Cataluna A."/>
            <person name="Figueras M.J."/>
        </authorList>
    </citation>
    <scope>NUCLEOTIDE SEQUENCE [LARGE SCALE GENOMIC DNA]</scope>
    <source>
        <strain evidence="2 4">F26</strain>
    </source>
</reference>
<organism evidence="2 4">
    <name type="scientific">Arcobacter cloacae</name>
    <dbReference type="NCBI Taxonomy" id="1054034"/>
    <lineage>
        <taxon>Bacteria</taxon>
        <taxon>Pseudomonadati</taxon>
        <taxon>Campylobacterota</taxon>
        <taxon>Epsilonproteobacteria</taxon>
        <taxon>Campylobacterales</taxon>
        <taxon>Arcobacteraceae</taxon>
        <taxon>Arcobacter</taxon>
    </lineage>
</organism>
<evidence type="ECO:0000313" key="2">
    <source>
        <dbReference type="EMBL" id="RXJ83955.1"/>
    </source>
</evidence>
<dbReference type="OrthoDB" id="5344201at2"/>
<gene>
    <name evidence="1" type="ORF">CP963_10560</name>
    <name evidence="2" type="ORF">CRU90_07735</name>
</gene>
<evidence type="ECO:0000313" key="1">
    <source>
        <dbReference type="EMBL" id="RXI39108.1"/>
    </source>
</evidence>
<proteinExistence type="predicted"/>